<sequence length="276" mass="30328">MSRAVRIIFLSAACAAAAPVFGGKDIEISAAYQRARYVETFPDPLYVGETDYLAGSASQARAMAHLSGFYIPQLTLSYQALSVSSTSETRQKNSYQINGYLSSYLSAMAAKDTGVLRWHYGFAALVTFGYRSSADAAGNVLSDRAIDTRLSQAYPAGGFTLFPLAPVRFSMTFLSGDANLLYGWLRLQAEFETEHHIFMPAFEMLNHASFGKGLPNFVQPPGAFNMGYAYKLGDTKLGARLGFVLNSRQGFENARVSFGDRLLFEFSVAWRLRVAE</sequence>
<feature type="signal peptide" evidence="1">
    <location>
        <begin position="1"/>
        <end position="17"/>
    </location>
</feature>
<dbReference type="EMBL" id="CP002959">
    <property type="protein sequence ID" value="AFM13032.1"/>
    <property type="molecule type" value="Genomic_DNA"/>
</dbReference>
<proteinExistence type="predicted"/>
<feature type="chain" id="PRO_5003685979" evidence="1">
    <location>
        <begin position="18"/>
        <end position="276"/>
    </location>
</feature>
<dbReference type="Proteomes" id="UP000006048">
    <property type="component" value="Chromosome"/>
</dbReference>
<organism evidence="2 3">
    <name type="scientific">Turneriella parva (strain ATCC BAA-1111 / DSM 21527 / NCTC 11395 / H)</name>
    <name type="common">Leptospira parva</name>
    <dbReference type="NCBI Taxonomy" id="869212"/>
    <lineage>
        <taxon>Bacteria</taxon>
        <taxon>Pseudomonadati</taxon>
        <taxon>Spirochaetota</taxon>
        <taxon>Spirochaetia</taxon>
        <taxon>Leptospirales</taxon>
        <taxon>Leptospiraceae</taxon>
        <taxon>Turneriella</taxon>
    </lineage>
</organism>
<evidence type="ECO:0000313" key="2">
    <source>
        <dbReference type="EMBL" id="AFM13032.1"/>
    </source>
</evidence>
<evidence type="ECO:0000256" key="1">
    <source>
        <dbReference type="SAM" id="SignalP"/>
    </source>
</evidence>
<keyword evidence="1" id="KW-0732">Signal</keyword>
<dbReference type="AlphaFoldDB" id="I4B6X5"/>
<accession>I4B6X5</accession>
<dbReference type="STRING" id="869212.Turpa_2390"/>
<keyword evidence="3" id="KW-1185">Reference proteome</keyword>
<protein>
    <submittedName>
        <fullName evidence="2">Uncharacterized protein</fullName>
    </submittedName>
</protein>
<reference evidence="2 3" key="1">
    <citation type="submission" date="2012-06" db="EMBL/GenBank/DDBJ databases">
        <title>The complete chromosome of genome of Turneriella parva DSM 21527.</title>
        <authorList>
            <consortium name="US DOE Joint Genome Institute (JGI-PGF)"/>
            <person name="Lucas S."/>
            <person name="Han J."/>
            <person name="Lapidus A."/>
            <person name="Bruce D."/>
            <person name="Goodwin L."/>
            <person name="Pitluck S."/>
            <person name="Peters L."/>
            <person name="Kyrpides N."/>
            <person name="Mavromatis K."/>
            <person name="Ivanova N."/>
            <person name="Mikhailova N."/>
            <person name="Chertkov O."/>
            <person name="Detter J.C."/>
            <person name="Tapia R."/>
            <person name="Han C."/>
            <person name="Land M."/>
            <person name="Hauser L."/>
            <person name="Markowitz V."/>
            <person name="Cheng J.-F."/>
            <person name="Hugenholtz P."/>
            <person name="Woyke T."/>
            <person name="Wu D."/>
            <person name="Gronow S."/>
            <person name="Wellnitz S."/>
            <person name="Brambilla E."/>
            <person name="Klenk H.-P."/>
            <person name="Eisen J.A."/>
        </authorList>
    </citation>
    <scope>NUCLEOTIDE SEQUENCE [LARGE SCALE GENOMIC DNA]</scope>
    <source>
        <strain evidence="3">ATCC BAA-1111 / DSM 21527 / NCTC 11395 / H</strain>
    </source>
</reference>
<dbReference type="HOGENOM" id="CLU_1008122_0_0_12"/>
<name>I4B6X5_TURPD</name>
<evidence type="ECO:0000313" key="3">
    <source>
        <dbReference type="Proteomes" id="UP000006048"/>
    </source>
</evidence>
<dbReference type="RefSeq" id="WP_014803538.1">
    <property type="nucleotide sequence ID" value="NC_018020.1"/>
</dbReference>
<dbReference type="KEGG" id="tpx:Turpa_2390"/>
<gene>
    <name evidence="2" type="ordered locus">Turpa_2390</name>
</gene>